<feature type="compositionally biased region" description="Polar residues" evidence="1">
    <location>
        <begin position="313"/>
        <end position="322"/>
    </location>
</feature>
<reference evidence="2 3" key="1">
    <citation type="submission" date="2016-10" db="EMBL/GenBank/DDBJ databases">
        <title>Genome sequence of the basidiomycete white-rot fungus Trametes pubescens.</title>
        <authorList>
            <person name="Makela M.R."/>
            <person name="Granchi Z."/>
            <person name="Peng M."/>
            <person name="De Vries R.P."/>
            <person name="Grigoriev I."/>
            <person name="Riley R."/>
            <person name="Hilden K."/>
        </authorList>
    </citation>
    <scope>NUCLEOTIDE SEQUENCE [LARGE SCALE GENOMIC DNA]</scope>
    <source>
        <strain evidence="2 3">FBCC735</strain>
    </source>
</reference>
<organism evidence="2 3">
    <name type="scientific">Trametes pubescens</name>
    <name type="common">White-rot fungus</name>
    <dbReference type="NCBI Taxonomy" id="154538"/>
    <lineage>
        <taxon>Eukaryota</taxon>
        <taxon>Fungi</taxon>
        <taxon>Dikarya</taxon>
        <taxon>Basidiomycota</taxon>
        <taxon>Agaricomycotina</taxon>
        <taxon>Agaricomycetes</taxon>
        <taxon>Polyporales</taxon>
        <taxon>Polyporaceae</taxon>
        <taxon>Trametes</taxon>
    </lineage>
</organism>
<sequence length="322" mass="35663">MHPYNTRQNKNYVAPKQEPDEQRITVSGRRNSRRPVRLHCSQDAVSEDNDSEASPSEYSGESSTSGDTTSGDTEIIDNDGDSVMRDNARFVTPQRDIPYRPGSVVETPKKGRIIRQEPRVGGGFNFWHKRDGAVLRLSFGQNGLPVAAVAEGGNQQPPPNDPHLMEAIVDCSRSVSPESDAGSVASDATVVIDPRATPQPTLFNGAMPLIRHPTWPEGFDPNAPGPSRGQTGRLDTIREGSEEVQWPPRIPDQHPGMRILRDADGQWVREGSQDPDAVYHIDTRELPPRIDREQAPAPQPVRRPRVNRAEVVITTTPPHRKR</sequence>
<keyword evidence="3" id="KW-1185">Reference proteome</keyword>
<feature type="compositionally biased region" description="Polar residues" evidence="1">
    <location>
        <begin position="1"/>
        <end position="11"/>
    </location>
</feature>
<comment type="caution">
    <text evidence="2">The sequence shown here is derived from an EMBL/GenBank/DDBJ whole genome shotgun (WGS) entry which is preliminary data.</text>
</comment>
<evidence type="ECO:0000313" key="3">
    <source>
        <dbReference type="Proteomes" id="UP000184267"/>
    </source>
</evidence>
<dbReference type="OMA" id="MEAIVDC"/>
<feature type="compositionally biased region" description="Basic and acidic residues" evidence="1">
    <location>
        <begin position="284"/>
        <end position="294"/>
    </location>
</feature>
<dbReference type="OrthoDB" id="2753420at2759"/>
<proteinExistence type="predicted"/>
<feature type="region of interest" description="Disordered" evidence="1">
    <location>
        <begin position="284"/>
        <end position="322"/>
    </location>
</feature>
<evidence type="ECO:0000313" key="2">
    <source>
        <dbReference type="EMBL" id="OJT06447.1"/>
    </source>
</evidence>
<dbReference type="AlphaFoldDB" id="A0A1M2VFZ4"/>
<feature type="region of interest" description="Disordered" evidence="1">
    <location>
        <begin position="1"/>
        <end position="84"/>
    </location>
</feature>
<dbReference type="Proteomes" id="UP000184267">
    <property type="component" value="Unassembled WGS sequence"/>
</dbReference>
<accession>A0A1M2VFZ4</accession>
<evidence type="ECO:0000256" key="1">
    <source>
        <dbReference type="SAM" id="MobiDB-lite"/>
    </source>
</evidence>
<name>A0A1M2VFZ4_TRAPU</name>
<protein>
    <submittedName>
        <fullName evidence="2">Uncharacterized protein</fullName>
    </submittedName>
</protein>
<gene>
    <name evidence="2" type="ORF">TRAPUB_2722</name>
</gene>
<dbReference type="EMBL" id="MNAD01001309">
    <property type="protein sequence ID" value="OJT06447.1"/>
    <property type="molecule type" value="Genomic_DNA"/>
</dbReference>
<feature type="compositionally biased region" description="Low complexity" evidence="1">
    <location>
        <begin position="52"/>
        <end position="73"/>
    </location>
</feature>